<proteinExistence type="predicted"/>
<evidence type="ECO:0000313" key="3">
    <source>
        <dbReference type="Proteomes" id="UP000035760"/>
    </source>
</evidence>
<gene>
    <name evidence="2" type="ORF">BN873_280001</name>
</gene>
<organism evidence="2 3">
    <name type="scientific">Candidatus Competibacter denitrificans Run_A_D11</name>
    <dbReference type="NCBI Taxonomy" id="1400863"/>
    <lineage>
        <taxon>Bacteria</taxon>
        <taxon>Pseudomonadati</taxon>
        <taxon>Pseudomonadota</taxon>
        <taxon>Gammaproteobacteria</taxon>
        <taxon>Candidatus Competibacteraceae</taxon>
        <taxon>Candidatus Competibacter</taxon>
    </lineage>
</organism>
<dbReference type="RefSeq" id="WP_048672372.1">
    <property type="nucleotide sequence ID" value="NZ_CBTJ020000034.1"/>
</dbReference>
<accession>W6M987</accession>
<dbReference type="AlphaFoldDB" id="W6M987"/>
<dbReference type="Proteomes" id="UP000035760">
    <property type="component" value="Unassembled WGS sequence"/>
</dbReference>
<sequence length="78" mass="8072">MLVIMVIAGAAIIFGFGAVGSIGDVFSALAEARQRGEWGGFLKMVAFVASVLVVSSVLVALVVDWLNNFSISPTITIG</sequence>
<dbReference type="STRING" id="1400863.BN873_280001"/>
<reference evidence="2" key="1">
    <citation type="submission" date="2013-07" db="EMBL/GenBank/DDBJ databases">
        <authorList>
            <person name="McIlroy S."/>
        </authorList>
    </citation>
    <scope>NUCLEOTIDE SEQUENCE [LARGE SCALE GENOMIC DNA]</scope>
    <source>
        <strain evidence="2">Run_A_D11</strain>
    </source>
</reference>
<feature type="transmembrane region" description="Helical" evidence="1">
    <location>
        <begin position="6"/>
        <end position="29"/>
    </location>
</feature>
<evidence type="ECO:0000313" key="2">
    <source>
        <dbReference type="EMBL" id="CDI02315.1"/>
    </source>
</evidence>
<keyword evidence="3" id="KW-1185">Reference proteome</keyword>
<feature type="transmembrane region" description="Helical" evidence="1">
    <location>
        <begin position="41"/>
        <end position="63"/>
    </location>
</feature>
<protein>
    <submittedName>
        <fullName evidence="2">Uncharacterized protein</fullName>
    </submittedName>
</protein>
<comment type="caution">
    <text evidence="2">The sequence shown here is derived from an EMBL/GenBank/DDBJ whole genome shotgun (WGS) entry which is preliminary data.</text>
</comment>
<name>W6M987_9GAMM</name>
<evidence type="ECO:0000256" key="1">
    <source>
        <dbReference type="SAM" id="Phobius"/>
    </source>
</evidence>
<keyword evidence="1" id="KW-0812">Transmembrane</keyword>
<keyword evidence="1" id="KW-0472">Membrane</keyword>
<reference evidence="2" key="2">
    <citation type="submission" date="2014-03" db="EMBL/GenBank/DDBJ databases">
        <title>Candidatus Competibacter-lineage genomes retrieved from metagenomes reveal functional metabolic diversity.</title>
        <authorList>
            <person name="McIlroy S.J."/>
            <person name="Albertsen M."/>
            <person name="Andresen E.K."/>
            <person name="Saunders A.M."/>
            <person name="Kristiansen R."/>
            <person name="Stokholm-Bjerregaard M."/>
            <person name="Nielsen K.L."/>
            <person name="Nielsen P.H."/>
        </authorList>
    </citation>
    <scope>NUCLEOTIDE SEQUENCE</scope>
    <source>
        <strain evidence="2">Run_A_D11</strain>
    </source>
</reference>
<keyword evidence="1" id="KW-1133">Transmembrane helix</keyword>
<dbReference type="EMBL" id="CBTJ020000034">
    <property type="protein sequence ID" value="CDI02315.1"/>
    <property type="molecule type" value="Genomic_DNA"/>
</dbReference>